<feature type="active site" evidence="7">
    <location>
        <position position="239"/>
    </location>
</feature>
<feature type="active site" description="Acyl-thioester intermediate" evidence="7 8">
    <location>
        <position position="142"/>
    </location>
</feature>
<gene>
    <name evidence="9" type="primary">metA</name>
    <name evidence="7" type="synonym">metAA</name>
    <name evidence="9" type="ORF">H9812_06280</name>
</gene>
<dbReference type="SUPFAM" id="SSF52317">
    <property type="entry name" value="Class I glutamine amidotransferase-like"/>
    <property type="match status" value="1"/>
</dbReference>
<comment type="catalytic activity">
    <reaction evidence="6 7">
        <text>L-homoserine + acetyl-CoA = O-acetyl-L-homoserine + CoA</text>
        <dbReference type="Rhea" id="RHEA:13701"/>
        <dbReference type="ChEBI" id="CHEBI:57287"/>
        <dbReference type="ChEBI" id="CHEBI:57288"/>
        <dbReference type="ChEBI" id="CHEBI:57476"/>
        <dbReference type="ChEBI" id="CHEBI:57716"/>
        <dbReference type="EC" id="2.3.1.31"/>
    </reaction>
</comment>
<organism evidence="9 10">
    <name type="scientific">Candidatus Gallimonas intestinigallinarum</name>
    <dbReference type="NCBI Taxonomy" id="2838604"/>
    <lineage>
        <taxon>Bacteria</taxon>
        <taxon>Bacillati</taxon>
        <taxon>Bacillota</taxon>
        <taxon>Clostridia</taxon>
        <taxon>Candidatus Gallimonas</taxon>
    </lineage>
</organism>
<evidence type="ECO:0000256" key="2">
    <source>
        <dbReference type="ARBA" id="ARBA00022605"/>
    </source>
</evidence>
<dbReference type="EC" id="2.3.1.31" evidence="7"/>
<accession>A0A9D2DXX4</accession>
<evidence type="ECO:0000256" key="5">
    <source>
        <dbReference type="ARBA" id="ARBA00023315"/>
    </source>
</evidence>
<dbReference type="InterPro" id="IPR033752">
    <property type="entry name" value="MetA_family"/>
</dbReference>
<proteinExistence type="inferred from homology"/>
<keyword evidence="3 7" id="KW-0808">Transferase</keyword>
<comment type="subcellular location">
    <subcellularLocation>
        <location evidence="7">Cytoplasm</location>
    </subcellularLocation>
</comment>
<evidence type="ECO:0000256" key="4">
    <source>
        <dbReference type="ARBA" id="ARBA00023167"/>
    </source>
</evidence>
<feature type="site" description="Important for substrate specificity" evidence="7">
    <location>
        <position position="194"/>
    </location>
</feature>
<comment type="function">
    <text evidence="7">Transfers an acetyl group from acetyl-CoA to L-homoserine, forming acetyl-L-homoserine.</text>
</comment>
<feature type="binding site" evidence="7">
    <location>
        <position position="194"/>
    </location>
    <ligand>
        <name>substrate</name>
    </ligand>
</feature>
<keyword evidence="5 7" id="KW-0012">Acyltransferase</keyword>
<dbReference type="PANTHER" id="PTHR20919">
    <property type="entry name" value="HOMOSERINE O-SUCCINYLTRANSFERASE"/>
    <property type="match status" value="1"/>
</dbReference>
<dbReference type="GO" id="GO:0004414">
    <property type="term" value="F:homoserine O-acetyltransferase activity"/>
    <property type="evidence" value="ECO:0007669"/>
    <property type="project" value="UniProtKB-EC"/>
</dbReference>
<evidence type="ECO:0000256" key="7">
    <source>
        <dbReference type="HAMAP-Rule" id="MF_00295"/>
    </source>
</evidence>
<comment type="caution">
    <text evidence="9">The sequence shown here is derived from an EMBL/GenBank/DDBJ whole genome shotgun (WGS) entry which is preliminary data.</text>
</comment>
<keyword evidence="2 7" id="KW-0028">Amino-acid biosynthesis</keyword>
<comment type="caution">
    <text evidence="7">Lacks conserved residue(s) required for the propagation of feature annotation.</text>
</comment>
<feature type="active site" description="Proton acceptor" evidence="7">
    <location>
        <position position="237"/>
    </location>
</feature>
<evidence type="ECO:0000256" key="8">
    <source>
        <dbReference type="PIRSR" id="PIRSR000450-1"/>
    </source>
</evidence>
<dbReference type="EMBL" id="DXBS01000119">
    <property type="protein sequence ID" value="HIZ25059.1"/>
    <property type="molecule type" value="Genomic_DNA"/>
</dbReference>
<dbReference type="HAMAP" id="MF_00295">
    <property type="entry name" value="MetA_acyltransf"/>
    <property type="match status" value="1"/>
</dbReference>
<name>A0A9D2DXX4_9FIRM</name>
<comment type="similarity">
    <text evidence="7">Belongs to the MetA family.</text>
</comment>
<dbReference type="AlphaFoldDB" id="A0A9D2DXX4"/>
<protein>
    <recommendedName>
        <fullName evidence="7">Homoserine O-acetyltransferase</fullName>
        <shortName evidence="7">HAT</shortName>
        <ecNumber evidence="7">2.3.1.31</ecNumber>
    </recommendedName>
    <alternativeName>
        <fullName evidence="7">Homoserine transacetylase</fullName>
        <shortName evidence="7">HTA</shortName>
    </alternativeName>
</protein>
<evidence type="ECO:0000256" key="3">
    <source>
        <dbReference type="ARBA" id="ARBA00022679"/>
    </source>
</evidence>
<dbReference type="GO" id="GO:0005737">
    <property type="term" value="C:cytoplasm"/>
    <property type="evidence" value="ECO:0007669"/>
    <property type="project" value="UniProtKB-SubCell"/>
</dbReference>
<dbReference type="PANTHER" id="PTHR20919:SF0">
    <property type="entry name" value="HOMOSERINE O-SUCCINYLTRANSFERASE"/>
    <property type="match status" value="1"/>
</dbReference>
<dbReference type="GO" id="GO:0019281">
    <property type="term" value="P:L-methionine biosynthetic process from homoserine via O-succinyl-L-homoserine and cystathionine"/>
    <property type="evidence" value="ECO:0007669"/>
    <property type="project" value="InterPro"/>
</dbReference>
<dbReference type="Proteomes" id="UP000824044">
    <property type="component" value="Unassembled WGS sequence"/>
</dbReference>
<keyword evidence="1 7" id="KW-0963">Cytoplasm</keyword>
<dbReference type="GO" id="GO:0008899">
    <property type="term" value="F:homoserine O-succinyltransferase activity"/>
    <property type="evidence" value="ECO:0007669"/>
    <property type="project" value="UniProtKB-UniRule"/>
</dbReference>
<dbReference type="CDD" id="cd03131">
    <property type="entry name" value="GATase1_HTS"/>
    <property type="match status" value="1"/>
</dbReference>
<comment type="pathway">
    <text evidence="7">Amino-acid biosynthesis; L-methionine biosynthesis via de novo pathway; O-acetyl-L-homoserine from L-homoserine: step 1/1.</text>
</comment>
<evidence type="ECO:0000256" key="6">
    <source>
        <dbReference type="ARBA" id="ARBA00049043"/>
    </source>
</evidence>
<reference evidence="9" key="2">
    <citation type="submission" date="2021-04" db="EMBL/GenBank/DDBJ databases">
        <authorList>
            <person name="Gilroy R."/>
        </authorList>
    </citation>
    <scope>NUCLEOTIDE SEQUENCE</scope>
    <source>
        <strain evidence="9">CHK33-5263</strain>
    </source>
</reference>
<feature type="site" description="Important for acyl-CoA specificity" evidence="7">
    <location>
        <position position="111"/>
    </location>
</feature>
<dbReference type="PIRSF" id="PIRSF000450">
    <property type="entry name" value="H_ser_succinyltr"/>
    <property type="match status" value="1"/>
</dbReference>
<feature type="binding site" evidence="7">
    <location>
        <position position="163"/>
    </location>
    <ligand>
        <name>substrate</name>
    </ligand>
</feature>
<dbReference type="InterPro" id="IPR005697">
    <property type="entry name" value="HST_MetA"/>
</dbReference>
<dbReference type="NCBIfam" id="TIGR01001">
    <property type="entry name" value="metA"/>
    <property type="match status" value="1"/>
</dbReference>
<evidence type="ECO:0000313" key="10">
    <source>
        <dbReference type="Proteomes" id="UP000824044"/>
    </source>
</evidence>
<sequence length="303" mass="35190">MPIVIDRNIPAYSILSGERIVVMDRERATSQDIRPIEIAILNLMPTKIETETQFMRLLSNSPLQVNVTLIHTSSYRSKNTEAEYLDRFYQSFESVKNKHFDGMIVTGAPVEDMDFQDVAYWNELTKLFDWTKTNVTSTIFICWGAMAALYHFYDIPKYPLPRKLFGVFAHRKCNADSTDPLMRGISDEFHVCHSRHSTVRESDVRKDARLKILATSHRAGVAISSSLDHSQIFVLGHMEYDRDTLKKEYERDLAKGLPIEKPFCYFADNECTKINMNWSSTANLFYNNWLNFVYQTTPYQFEA</sequence>
<evidence type="ECO:0000313" key="9">
    <source>
        <dbReference type="EMBL" id="HIZ25059.1"/>
    </source>
</evidence>
<feature type="binding site" evidence="7">
    <location>
        <position position="251"/>
    </location>
    <ligand>
        <name>substrate</name>
    </ligand>
</feature>
<dbReference type="Gene3D" id="3.40.50.880">
    <property type="match status" value="1"/>
</dbReference>
<reference evidence="9" key="1">
    <citation type="journal article" date="2021" name="PeerJ">
        <title>Extensive microbial diversity within the chicken gut microbiome revealed by metagenomics and culture.</title>
        <authorList>
            <person name="Gilroy R."/>
            <person name="Ravi A."/>
            <person name="Getino M."/>
            <person name="Pursley I."/>
            <person name="Horton D.L."/>
            <person name="Alikhan N.F."/>
            <person name="Baker D."/>
            <person name="Gharbi K."/>
            <person name="Hall N."/>
            <person name="Watson M."/>
            <person name="Adriaenssens E.M."/>
            <person name="Foster-Nyarko E."/>
            <person name="Jarju S."/>
            <person name="Secka A."/>
            <person name="Antonio M."/>
            <person name="Oren A."/>
            <person name="Chaudhuri R.R."/>
            <person name="La Ragione R."/>
            <person name="Hildebrand F."/>
            <person name="Pallen M.J."/>
        </authorList>
    </citation>
    <scope>NUCLEOTIDE SEQUENCE</scope>
    <source>
        <strain evidence="9">CHK33-5263</strain>
    </source>
</reference>
<keyword evidence="4 7" id="KW-0486">Methionine biosynthesis</keyword>
<dbReference type="Pfam" id="PF04204">
    <property type="entry name" value="HTS"/>
    <property type="match status" value="1"/>
</dbReference>
<dbReference type="InterPro" id="IPR029062">
    <property type="entry name" value="Class_I_gatase-like"/>
</dbReference>
<evidence type="ECO:0000256" key="1">
    <source>
        <dbReference type="ARBA" id="ARBA00022490"/>
    </source>
</evidence>